<protein>
    <submittedName>
        <fullName evidence="1">Uncharacterized protein</fullName>
    </submittedName>
</protein>
<proteinExistence type="predicted"/>
<gene>
    <name evidence="1" type="ORF">EFA69_16180</name>
</gene>
<accession>A0A3M9MR17</accession>
<reference evidence="1 2" key="1">
    <citation type="submission" date="2018-11" db="EMBL/GenBank/DDBJ databases">
        <title>Rufibacter latericius sp. nov., isolated from water in Baiyang Lake.</title>
        <authorList>
            <person name="Yang Y."/>
        </authorList>
    </citation>
    <scope>NUCLEOTIDE SEQUENCE [LARGE SCALE GENOMIC DNA]</scope>
    <source>
        <strain evidence="1 2">MCC P1</strain>
    </source>
</reference>
<organism evidence="1 2">
    <name type="scientific">Rufibacter immobilis</name>
    <dbReference type="NCBI Taxonomy" id="1348778"/>
    <lineage>
        <taxon>Bacteria</taxon>
        <taxon>Pseudomonadati</taxon>
        <taxon>Bacteroidota</taxon>
        <taxon>Cytophagia</taxon>
        <taxon>Cytophagales</taxon>
        <taxon>Hymenobacteraceae</taxon>
        <taxon>Rufibacter</taxon>
    </lineage>
</organism>
<sequence>MDAIDRLKAFLDKTAAIKRKSISRQVIEVHGPMVPLKSVLELLDCYQEGTLEAFLDQRDLWAPKENRTTYQEAGGC</sequence>
<comment type="caution">
    <text evidence="1">The sequence shown here is derived from an EMBL/GenBank/DDBJ whole genome shotgun (WGS) entry which is preliminary data.</text>
</comment>
<dbReference type="EMBL" id="RJJE01000017">
    <property type="protein sequence ID" value="RNI27655.1"/>
    <property type="molecule type" value="Genomic_DNA"/>
</dbReference>
<dbReference type="Proteomes" id="UP000271010">
    <property type="component" value="Unassembled WGS sequence"/>
</dbReference>
<keyword evidence="2" id="KW-1185">Reference proteome</keyword>
<name>A0A3M9MR17_9BACT</name>
<dbReference type="AlphaFoldDB" id="A0A3M9MR17"/>
<evidence type="ECO:0000313" key="2">
    <source>
        <dbReference type="Proteomes" id="UP000271010"/>
    </source>
</evidence>
<evidence type="ECO:0000313" key="1">
    <source>
        <dbReference type="EMBL" id="RNI27655.1"/>
    </source>
</evidence>